<sequence>MADGDNKDVIVGDEPTELTFFFEAENRKFPITKQFIQLSGMLRDYVESIPSSSDNQLPVIDFPAKSHEIIIQLINLAKKEDEKAYEKALKLEPVDTEMPAHMKTFFKNLSNDDCINAANYSAYLSNDFVKRYFVQAYANLVKETEPADLKNITAAFGATPLDKIDLETHELQTERQIWSSYPQIYKDAYGHDFDG</sequence>
<dbReference type="WBParaSite" id="PS1159_v2.g23133.t1">
    <property type="protein sequence ID" value="PS1159_v2.g23133.t1"/>
    <property type="gene ID" value="PS1159_v2.g23133"/>
</dbReference>
<reference evidence="2" key="1">
    <citation type="submission" date="2022-11" db="UniProtKB">
        <authorList>
            <consortium name="WormBaseParasite"/>
        </authorList>
    </citation>
    <scope>IDENTIFICATION</scope>
</reference>
<evidence type="ECO:0000313" key="2">
    <source>
        <dbReference type="WBParaSite" id="PS1159_v2.g23133.t1"/>
    </source>
</evidence>
<proteinExistence type="predicted"/>
<name>A0AC35G2F8_9BILA</name>
<evidence type="ECO:0000313" key="1">
    <source>
        <dbReference type="Proteomes" id="UP000887580"/>
    </source>
</evidence>
<dbReference type="Proteomes" id="UP000887580">
    <property type="component" value="Unplaced"/>
</dbReference>
<protein>
    <submittedName>
        <fullName evidence="2">Uncharacterized protein</fullName>
    </submittedName>
</protein>
<accession>A0AC35G2F8</accession>
<organism evidence="1 2">
    <name type="scientific">Panagrolaimus sp. PS1159</name>
    <dbReference type="NCBI Taxonomy" id="55785"/>
    <lineage>
        <taxon>Eukaryota</taxon>
        <taxon>Metazoa</taxon>
        <taxon>Ecdysozoa</taxon>
        <taxon>Nematoda</taxon>
        <taxon>Chromadorea</taxon>
        <taxon>Rhabditida</taxon>
        <taxon>Tylenchina</taxon>
        <taxon>Panagrolaimomorpha</taxon>
        <taxon>Panagrolaimoidea</taxon>
        <taxon>Panagrolaimidae</taxon>
        <taxon>Panagrolaimus</taxon>
    </lineage>
</organism>